<evidence type="ECO:0000256" key="5">
    <source>
        <dbReference type="ARBA" id="ARBA00023163"/>
    </source>
</evidence>
<dbReference type="PANTHER" id="PTHR43214:SF39">
    <property type="entry name" value="TRANSCRIPTIONAL REGULATORY PROTEIN DEGU"/>
    <property type="match status" value="1"/>
</dbReference>
<evidence type="ECO:0000313" key="11">
    <source>
        <dbReference type="Proteomes" id="UP000323166"/>
    </source>
</evidence>
<dbReference type="GO" id="GO:0003677">
    <property type="term" value="F:DNA binding"/>
    <property type="evidence" value="ECO:0007669"/>
    <property type="project" value="UniProtKB-KW"/>
</dbReference>
<comment type="caution">
    <text evidence="10">The sequence shown here is derived from an EMBL/GenBank/DDBJ whole genome shotgun (WGS) entry which is preliminary data.</text>
</comment>
<dbReference type="Gene3D" id="3.40.50.2300">
    <property type="match status" value="1"/>
</dbReference>
<dbReference type="InterPro" id="IPR058245">
    <property type="entry name" value="NreC/VraR/RcsB-like_REC"/>
</dbReference>
<evidence type="ECO:0000259" key="9">
    <source>
        <dbReference type="PROSITE" id="PS50110"/>
    </source>
</evidence>
<dbReference type="InterPro" id="IPR000792">
    <property type="entry name" value="Tscrpt_reg_LuxR_C"/>
</dbReference>
<dbReference type="RefSeq" id="WP_341473551.1">
    <property type="nucleotide sequence ID" value="NZ_VNHM01000002.1"/>
</dbReference>
<keyword evidence="4" id="KW-0238">DNA-binding</keyword>
<keyword evidence="11" id="KW-1185">Reference proteome</keyword>
<dbReference type="AlphaFoldDB" id="A0A5S4ZVZ3"/>
<dbReference type="PRINTS" id="PR00038">
    <property type="entry name" value="HTHLUXR"/>
</dbReference>
<evidence type="ECO:0000256" key="2">
    <source>
        <dbReference type="ARBA" id="ARBA00022553"/>
    </source>
</evidence>
<comment type="function">
    <text evidence="6">May play the central regulatory role in sporulation. It may be an element of the effector pathway responsible for the activation of sporulation genes in response to nutritional stress. Spo0A may act in concert with spo0H (a sigma factor) to control the expression of some genes that are critical to the sporulation process.</text>
</comment>
<evidence type="ECO:0000313" key="10">
    <source>
        <dbReference type="EMBL" id="TYO97185.1"/>
    </source>
</evidence>
<dbReference type="InterPro" id="IPR016032">
    <property type="entry name" value="Sig_transdc_resp-reg_C-effctor"/>
</dbReference>
<dbReference type="InterPro" id="IPR039420">
    <property type="entry name" value="WalR-like"/>
</dbReference>
<feature type="domain" description="HTH luxR-type" evidence="8">
    <location>
        <begin position="148"/>
        <end position="213"/>
    </location>
</feature>
<dbReference type="SUPFAM" id="SSF46894">
    <property type="entry name" value="C-terminal effector domain of the bipartite response regulators"/>
    <property type="match status" value="1"/>
</dbReference>
<evidence type="ECO:0000256" key="1">
    <source>
        <dbReference type="ARBA" id="ARBA00018672"/>
    </source>
</evidence>
<dbReference type="Pfam" id="PF00196">
    <property type="entry name" value="GerE"/>
    <property type="match status" value="1"/>
</dbReference>
<dbReference type="InterPro" id="IPR001789">
    <property type="entry name" value="Sig_transdc_resp-reg_receiver"/>
</dbReference>
<keyword evidence="2 7" id="KW-0597">Phosphoprotein</keyword>
<dbReference type="SMART" id="SM00421">
    <property type="entry name" value="HTH_LUXR"/>
    <property type="match status" value="1"/>
</dbReference>
<dbReference type="SUPFAM" id="SSF52172">
    <property type="entry name" value="CheY-like"/>
    <property type="match status" value="1"/>
</dbReference>
<dbReference type="PROSITE" id="PS00622">
    <property type="entry name" value="HTH_LUXR_1"/>
    <property type="match status" value="1"/>
</dbReference>
<sequence length="217" mass="24259">MQLINVLIVDDHALIREGIRKTLSLEQRIHVLGEAANGQQAIKMCLNQHPDIVLLDINLPDITGLEVCKVIKKESPNTGIIALTIHDQEEYILEMIRSGVAAYLLKEISPDQLIDTILQVAEGKSFISPSLTAKIFNQINRLSTTRSFGQRPYGLTDRELDVLTLLANGDSNKIIAQKLFISEKTVKNHLTNIFHKLNVTDRTQAALLAIKEKIVHI</sequence>
<evidence type="ECO:0000256" key="4">
    <source>
        <dbReference type="ARBA" id="ARBA00023125"/>
    </source>
</evidence>
<dbReference type="GO" id="GO:0006355">
    <property type="term" value="P:regulation of DNA-templated transcription"/>
    <property type="evidence" value="ECO:0007669"/>
    <property type="project" value="InterPro"/>
</dbReference>
<gene>
    <name evidence="10" type="ORF">LX24_00367</name>
</gene>
<evidence type="ECO:0000259" key="8">
    <source>
        <dbReference type="PROSITE" id="PS50043"/>
    </source>
</evidence>
<accession>A0A5S4ZVZ3</accession>
<proteinExistence type="predicted"/>
<evidence type="ECO:0000256" key="3">
    <source>
        <dbReference type="ARBA" id="ARBA00023015"/>
    </source>
</evidence>
<keyword evidence="5" id="KW-0804">Transcription</keyword>
<keyword evidence="3" id="KW-0805">Transcription regulation</keyword>
<evidence type="ECO:0000256" key="6">
    <source>
        <dbReference type="ARBA" id="ARBA00024867"/>
    </source>
</evidence>
<dbReference type="CDD" id="cd06170">
    <property type="entry name" value="LuxR_C_like"/>
    <property type="match status" value="1"/>
</dbReference>
<dbReference type="PANTHER" id="PTHR43214">
    <property type="entry name" value="TWO-COMPONENT RESPONSE REGULATOR"/>
    <property type="match status" value="1"/>
</dbReference>
<feature type="domain" description="Response regulatory" evidence="9">
    <location>
        <begin position="5"/>
        <end position="121"/>
    </location>
</feature>
<feature type="modified residue" description="4-aspartylphosphate" evidence="7">
    <location>
        <position position="56"/>
    </location>
</feature>
<reference evidence="10 11" key="1">
    <citation type="submission" date="2019-07" db="EMBL/GenBank/DDBJ databases">
        <title>Genomic Encyclopedia of Type Strains, Phase I: the one thousand microbial genomes (KMG-I) project.</title>
        <authorList>
            <person name="Kyrpides N."/>
        </authorList>
    </citation>
    <scope>NUCLEOTIDE SEQUENCE [LARGE SCALE GENOMIC DNA]</scope>
    <source>
        <strain evidence="10 11">DSM 6562</strain>
    </source>
</reference>
<dbReference type="InterPro" id="IPR011006">
    <property type="entry name" value="CheY-like_superfamily"/>
</dbReference>
<dbReference type="SMART" id="SM00448">
    <property type="entry name" value="REC"/>
    <property type="match status" value="1"/>
</dbReference>
<organism evidence="10 11">
    <name type="scientific">Desulfallas thermosapovorans DSM 6562</name>
    <dbReference type="NCBI Taxonomy" id="1121431"/>
    <lineage>
        <taxon>Bacteria</taxon>
        <taxon>Bacillati</taxon>
        <taxon>Bacillota</taxon>
        <taxon>Clostridia</taxon>
        <taxon>Eubacteriales</taxon>
        <taxon>Desulfallaceae</taxon>
        <taxon>Desulfallas</taxon>
    </lineage>
</organism>
<dbReference type="CDD" id="cd17535">
    <property type="entry name" value="REC_NarL-like"/>
    <property type="match status" value="1"/>
</dbReference>
<dbReference type="GO" id="GO:0000160">
    <property type="term" value="P:phosphorelay signal transduction system"/>
    <property type="evidence" value="ECO:0007669"/>
    <property type="project" value="InterPro"/>
</dbReference>
<name>A0A5S4ZVZ3_9FIRM</name>
<evidence type="ECO:0000256" key="7">
    <source>
        <dbReference type="PROSITE-ProRule" id="PRU00169"/>
    </source>
</evidence>
<dbReference type="Pfam" id="PF00072">
    <property type="entry name" value="Response_reg"/>
    <property type="match status" value="1"/>
</dbReference>
<dbReference type="PROSITE" id="PS50110">
    <property type="entry name" value="RESPONSE_REGULATORY"/>
    <property type="match status" value="1"/>
</dbReference>
<dbReference type="EMBL" id="VNHM01000002">
    <property type="protein sequence ID" value="TYO97185.1"/>
    <property type="molecule type" value="Genomic_DNA"/>
</dbReference>
<protein>
    <recommendedName>
        <fullName evidence="1">Stage 0 sporulation protein A homolog</fullName>
    </recommendedName>
</protein>
<dbReference type="Proteomes" id="UP000323166">
    <property type="component" value="Unassembled WGS sequence"/>
</dbReference>
<dbReference type="PROSITE" id="PS50043">
    <property type="entry name" value="HTH_LUXR_2"/>
    <property type="match status" value="1"/>
</dbReference>